<feature type="transmembrane region" description="Helical" evidence="2">
    <location>
        <begin position="7"/>
        <end position="25"/>
    </location>
</feature>
<keyword evidence="2" id="KW-1133">Transmembrane helix</keyword>
<sequence>MWPLDAWLAGLSLLVVYLIVTRLRFDDPRWLYNGWTYAVAVPLVALSLSLAFRGLASRFVQKSIQVGFLFSVLIHLLLLILAVNVVVFSRFFPEAFTGVKPERSPVRKTVPEYLFQTPTETAAAPDWSQPVDAETASRVIPDELRQLPPLEHSATALEMPRPVQPDDRPMQKFLRKRPLPELAEPKPADSPAKLARRELSSEKQAAPKATLPKVPELTVPDPVQAMAVPRNTAATARSPSASRSTLPQPADAISQNEPRQSTSSSSAATVRRRSDLMPTVGDLGLTRQSRARLQLRSIEPAGASPAPQTVAIASIDEAANQMLSPVDVSIRRQGTTQGAQLADATFPDGIGVPSTEQNSVNRGELQRRDLSALSGVPDIVAAPSLQPRPSAVATRDRDEFTPAGVPTLSREIASQAAGQETPSLETGALDRMNDRAERSERGERNRQQRRASASSIASLIAPEIALGPSLDVMSPESIAGLANRPEAFAGVIPTSDLPDLGALEMTHRRRERRDIGGPVTPAGSKIAAVESFSRRIMRTQGGAAPTPAGLVGPATEEAIELGLAYLAETQNEDGSWSLSGHGEEVFKQSDAAATGLALLAFQGAGYTHRQHQYADTVSRALQFLITNQRTNGDLCLSRDAAKNQDVAFYSHGIAALALCEAYGMTQDEELQAAAQMSLDYIGKTQNVRLGGWRYVAQVESDTSVSGWMMMALKSGELSGLEVPPKSYASIDRWLDLAQQNAVRQDRYRYNPFAANTPAQRHGREPTPTMTAVGILMRMYSGWRRDNPSMQSAADYLLENPPQMDDGSGRVVATRLSKRDAYYWYYATQVMFHMGGKYWERWNRYLNPLLLESQIKQGPRAGSWDPRLPVEDRWSLYGGRLYVTTMNLLNLEVYYRHLPIYDEVAE</sequence>
<keyword evidence="2" id="KW-0812">Transmembrane</keyword>
<evidence type="ECO:0000256" key="1">
    <source>
        <dbReference type="SAM" id="MobiDB-lite"/>
    </source>
</evidence>
<feature type="transmembrane region" description="Helical" evidence="2">
    <location>
        <begin position="68"/>
        <end position="92"/>
    </location>
</feature>
<feature type="compositionally biased region" description="Basic and acidic residues" evidence="1">
    <location>
        <begin position="431"/>
        <end position="446"/>
    </location>
</feature>
<comment type="caution">
    <text evidence="3">The sequence shown here is derived from an EMBL/GenBank/DDBJ whole genome shotgun (WGS) entry which is preliminary data.</text>
</comment>
<reference evidence="3 4" key="1">
    <citation type="submission" date="2019-02" db="EMBL/GenBank/DDBJ databases">
        <title>Deep-cultivation of Planctomycetes and their phenomic and genomic characterization uncovers novel biology.</title>
        <authorList>
            <person name="Wiegand S."/>
            <person name="Jogler M."/>
            <person name="Boedeker C."/>
            <person name="Pinto D."/>
            <person name="Vollmers J."/>
            <person name="Rivas-Marin E."/>
            <person name="Kohn T."/>
            <person name="Peeters S.H."/>
            <person name="Heuer A."/>
            <person name="Rast P."/>
            <person name="Oberbeckmann S."/>
            <person name="Bunk B."/>
            <person name="Jeske O."/>
            <person name="Meyerdierks A."/>
            <person name="Storesund J.E."/>
            <person name="Kallscheuer N."/>
            <person name="Luecker S."/>
            <person name="Lage O.M."/>
            <person name="Pohl T."/>
            <person name="Merkel B.J."/>
            <person name="Hornburger P."/>
            <person name="Mueller R.-W."/>
            <person name="Bruemmer F."/>
            <person name="Labrenz M."/>
            <person name="Spormann A.M."/>
            <person name="Op Den Camp H."/>
            <person name="Overmann J."/>
            <person name="Amann R."/>
            <person name="Jetten M.S.M."/>
            <person name="Mascher T."/>
            <person name="Medema M.H."/>
            <person name="Devos D.P."/>
            <person name="Kaster A.-K."/>
            <person name="Ovreas L."/>
            <person name="Rohde M."/>
            <person name="Galperin M.Y."/>
            <person name="Jogler C."/>
        </authorList>
    </citation>
    <scope>NUCLEOTIDE SEQUENCE [LARGE SCALE GENOMIC DNA]</scope>
    <source>
        <strain evidence="3 4">Poly41</strain>
    </source>
</reference>
<feature type="compositionally biased region" description="Low complexity" evidence="1">
    <location>
        <begin position="230"/>
        <end position="245"/>
    </location>
</feature>
<dbReference type="Gene3D" id="1.50.10.20">
    <property type="match status" value="1"/>
</dbReference>
<keyword evidence="2" id="KW-0472">Membrane</keyword>
<dbReference type="AlphaFoldDB" id="A0A5C6DZT2"/>
<dbReference type="Proteomes" id="UP000319143">
    <property type="component" value="Unassembled WGS sequence"/>
</dbReference>
<evidence type="ECO:0000256" key="2">
    <source>
        <dbReference type="SAM" id="Phobius"/>
    </source>
</evidence>
<gene>
    <name evidence="3" type="ORF">Poly41_04440</name>
</gene>
<dbReference type="InterPro" id="IPR008930">
    <property type="entry name" value="Terpenoid_cyclase/PrenylTrfase"/>
</dbReference>
<keyword evidence="4" id="KW-1185">Reference proteome</keyword>
<evidence type="ECO:0000313" key="4">
    <source>
        <dbReference type="Proteomes" id="UP000319143"/>
    </source>
</evidence>
<evidence type="ECO:0000313" key="3">
    <source>
        <dbReference type="EMBL" id="TWU42148.1"/>
    </source>
</evidence>
<name>A0A5C6DZT2_9BACT</name>
<feature type="region of interest" description="Disordered" evidence="1">
    <location>
        <begin position="381"/>
        <end position="454"/>
    </location>
</feature>
<protein>
    <recommendedName>
        <fullName evidence="5">Prenyltransferase and squalene oxidase repeat protein</fullName>
    </recommendedName>
</protein>
<evidence type="ECO:0008006" key="5">
    <source>
        <dbReference type="Google" id="ProtNLM"/>
    </source>
</evidence>
<dbReference type="OrthoDB" id="238862at2"/>
<dbReference type="CDD" id="cd00688">
    <property type="entry name" value="ISOPREN_C2_like"/>
    <property type="match status" value="1"/>
</dbReference>
<feature type="transmembrane region" description="Helical" evidence="2">
    <location>
        <begin position="37"/>
        <end position="56"/>
    </location>
</feature>
<proteinExistence type="predicted"/>
<feature type="region of interest" description="Disordered" evidence="1">
    <location>
        <begin position="343"/>
        <end position="363"/>
    </location>
</feature>
<dbReference type="EMBL" id="SJPV01000001">
    <property type="protein sequence ID" value="TWU42148.1"/>
    <property type="molecule type" value="Genomic_DNA"/>
</dbReference>
<organism evidence="3 4">
    <name type="scientific">Novipirellula artificiosorum</name>
    <dbReference type="NCBI Taxonomy" id="2528016"/>
    <lineage>
        <taxon>Bacteria</taxon>
        <taxon>Pseudomonadati</taxon>
        <taxon>Planctomycetota</taxon>
        <taxon>Planctomycetia</taxon>
        <taxon>Pirellulales</taxon>
        <taxon>Pirellulaceae</taxon>
        <taxon>Novipirellula</taxon>
    </lineage>
</organism>
<dbReference type="SUPFAM" id="SSF48239">
    <property type="entry name" value="Terpenoid cyclases/Protein prenyltransferases"/>
    <property type="match status" value="1"/>
</dbReference>
<feature type="region of interest" description="Disordered" evidence="1">
    <location>
        <begin position="176"/>
        <end position="280"/>
    </location>
</feature>
<accession>A0A5C6DZT2</accession>